<feature type="compositionally biased region" description="Polar residues" evidence="14">
    <location>
        <begin position="346"/>
        <end position="357"/>
    </location>
</feature>
<feature type="transmembrane region" description="Helical" evidence="15">
    <location>
        <begin position="158"/>
        <end position="177"/>
    </location>
</feature>
<evidence type="ECO:0000256" key="2">
    <source>
        <dbReference type="ARBA" id="ARBA00006833"/>
    </source>
</evidence>
<reference evidence="17" key="1">
    <citation type="submission" date="2023-08" db="EMBL/GenBank/DDBJ databases">
        <title>Black Yeasts Isolated from many extreme environments.</title>
        <authorList>
            <person name="Coleine C."/>
            <person name="Stajich J.E."/>
            <person name="Selbmann L."/>
        </authorList>
    </citation>
    <scope>NUCLEOTIDE SEQUENCE</scope>
    <source>
        <strain evidence="17">CCFEE 5810</strain>
    </source>
</reference>
<dbReference type="GO" id="GO:2001256">
    <property type="term" value="P:regulation of store-operated calcium entry"/>
    <property type="evidence" value="ECO:0007669"/>
    <property type="project" value="InterPro"/>
</dbReference>
<evidence type="ECO:0000256" key="12">
    <source>
        <dbReference type="ARBA" id="ARBA00023136"/>
    </source>
</evidence>
<evidence type="ECO:0000256" key="7">
    <source>
        <dbReference type="ARBA" id="ARBA00022729"/>
    </source>
</evidence>
<keyword evidence="5" id="KW-0109">Calcium transport</keyword>
<keyword evidence="11" id="KW-0406">Ion transport</keyword>
<comment type="subcellular location">
    <subcellularLocation>
        <location evidence="1">Endoplasmic reticulum membrane</location>
        <topology evidence="1">Single-pass type I membrane protein</topology>
    </subcellularLocation>
</comment>
<evidence type="ECO:0000256" key="10">
    <source>
        <dbReference type="ARBA" id="ARBA00022989"/>
    </source>
</evidence>
<evidence type="ECO:0000256" key="9">
    <source>
        <dbReference type="ARBA" id="ARBA00022837"/>
    </source>
</evidence>
<dbReference type="InterPro" id="IPR009567">
    <property type="entry name" value="SARAF"/>
</dbReference>
<accession>A0AAN7VZF6</accession>
<evidence type="ECO:0000256" key="8">
    <source>
        <dbReference type="ARBA" id="ARBA00022824"/>
    </source>
</evidence>
<evidence type="ECO:0000256" key="6">
    <source>
        <dbReference type="ARBA" id="ARBA00022692"/>
    </source>
</evidence>
<keyword evidence="8" id="KW-0256">Endoplasmic reticulum</keyword>
<evidence type="ECO:0000256" key="14">
    <source>
        <dbReference type="SAM" id="MobiDB-lite"/>
    </source>
</evidence>
<protein>
    <recommendedName>
        <fullName evidence="3">Store-operated calcium entry-associated regulatory factor</fullName>
    </recommendedName>
    <alternativeName>
        <fullName evidence="13">Transmembrane protein 66</fullName>
    </alternativeName>
</protein>
<evidence type="ECO:0000313" key="18">
    <source>
        <dbReference type="Proteomes" id="UP001310594"/>
    </source>
</evidence>
<keyword evidence="12 15" id="KW-0472">Membrane</keyword>
<organism evidence="17 18">
    <name type="scientific">Elasticomyces elasticus</name>
    <dbReference type="NCBI Taxonomy" id="574655"/>
    <lineage>
        <taxon>Eukaryota</taxon>
        <taxon>Fungi</taxon>
        <taxon>Dikarya</taxon>
        <taxon>Ascomycota</taxon>
        <taxon>Pezizomycotina</taxon>
        <taxon>Dothideomycetes</taxon>
        <taxon>Dothideomycetidae</taxon>
        <taxon>Mycosphaerellales</taxon>
        <taxon>Teratosphaeriaceae</taxon>
        <taxon>Elasticomyces</taxon>
    </lineage>
</organism>
<dbReference type="PANTHER" id="PTHR15929">
    <property type="entry name" value="STORE-OPERATED CALCIUM ENTRY-ASSOCIATED REGULATORY FACTOR"/>
    <property type="match status" value="1"/>
</dbReference>
<evidence type="ECO:0000256" key="11">
    <source>
        <dbReference type="ARBA" id="ARBA00023065"/>
    </source>
</evidence>
<comment type="similarity">
    <text evidence="2">Belongs to the SARAF family.</text>
</comment>
<feature type="compositionally biased region" description="Low complexity" evidence="14">
    <location>
        <begin position="232"/>
        <end position="249"/>
    </location>
</feature>
<proteinExistence type="inferred from homology"/>
<keyword evidence="10 15" id="KW-1133">Transmembrane helix</keyword>
<comment type="caution">
    <text evidence="17">The sequence shown here is derived from an EMBL/GenBank/DDBJ whole genome shotgun (WGS) entry which is preliminary data.</text>
</comment>
<dbReference type="GO" id="GO:0005789">
    <property type="term" value="C:endoplasmic reticulum membrane"/>
    <property type="evidence" value="ECO:0007669"/>
    <property type="project" value="UniProtKB-SubCell"/>
</dbReference>
<feature type="compositionally biased region" description="Gly residues" evidence="14">
    <location>
        <begin position="311"/>
        <end position="332"/>
    </location>
</feature>
<dbReference type="AlphaFoldDB" id="A0AAN7VZF6"/>
<evidence type="ECO:0000256" key="13">
    <source>
        <dbReference type="ARBA" id="ARBA00031116"/>
    </source>
</evidence>
<keyword evidence="7 16" id="KW-0732">Signal</keyword>
<sequence length="357" mass="37766">MYHLPYFFGLLLTFCPRVPSKATRGNSVLLSQVKTLTLRADSETSHRRVEPLPQLSCVGGNAQGLYDVDVMRCKNAGSDYDTEDIQWTCSASLPPEFKLGSTDVICEGYESPEDPYVLKGSCGVEYRLVLTEQGERKYGRNTFERVYKKPTGQNAANALFTLLFWGVFVAVIGIFIYKTCLAPTPNGGPGGNDRRLGWNGGGGGGGPDDDRGDNDNPPPYTPRAPKPRSDYQANSGGPSAQAGGQANGQWRPGFWTGAAAGAAANYAGSALGNAMNPNRGNRNRGYDQPQPQAGPSSWFGGNREPDPPRRYGGGSMFGGGGAGPSGYGGGAGPSRSSAPAPSSSRQESTGFGSTRRR</sequence>
<feature type="region of interest" description="Disordered" evidence="14">
    <location>
        <begin position="274"/>
        <end position="357"/>
    </location>
</feature>
<keyword evidence="4" id="KW-0813">Transport</keyword>
<name>A0AAN7VZF6_9PEZI</name>
<evidence type="ECO:0000256" key="15">
    <source>
        <dbReference type="SAM" id="Phobius"/>
    </source>
</evidence>
<dbReference type="PANTHER" id="PTHR15929:SF0">
    <property type="entry name" value="STORE-OPERATED CALCIUM ENTRY-ASSOCIATED REGULATORY FACTOR"/>
    <property type="match status" value="1"/>
</dbReference>
<keyword evidence="6 15" id="KW-0812">Transmembrane</keyword>
<dbReference type="EMBL" id="JAVRQU010000023">
    <property type="protein sequence ID" value="KAK5690758.1"/>
    <property type="molecule type" value="Genomic_DNA"/>
</dbReference>
<dbReference type="Proteomes" id="UP001310594">
    <property type="component" value="Unassembled WGS sequence"/>
</dbReference>
<feature type="region of interest" description="Disordered" evidence="14">
    <location>
        <begin position="191"/>
        <end position="253"/>
    </location>
</feature>
<dbReference type="Pfam" id="PF06682">
    <property type="entry name" value="SARAF"/>
    <property type="match status" value="1"/>
</dbReference>
<evidence type="ECO:0000256" key="16">
    <source>
        <dbReference type="SAM" id="SignalP"/>
    </source>
</evidence>
<dbReference type="GO" id="GO:0006816">
    <property type="term" value="P:calcium ion transport"/>
    <property type="evidence" value="ECO:0007669"/>
    <property type="project" value="UniProtKB-KW"/>
</dbReference>
<gene>
    <name evidence="17" type="ORF">LTR97_011919</name>
</gene>
<evidence type="ECO:0000256" key="4">
    <source>
        <dbReference type="ARBA" id="ARBA00022448"/>
    </source>
</evidence>
<keyword evidence="9" id="KW-0106">Calcium</keyword>
<evidence type="ECO:0000256" key="1">
    <source>
        <dbReference type="ARBA" id="ARBA00004115"/>
    </source>
</evidence>
<evidence type="ECO:0000313" key="17">
    <source>
        <dbReference type="EMBL" id="KAK5690758.1"/>
    </source>
</evidence>
<evidence type="ECO:0000256" key="5">
    <source>
        <dbReference type="ARBA" id="ARBA00022568"/>
    </source>
</evidence>
<evidence type="ECO:0000256" key="3">
    <source>
        <dbReference type="ARBA" id="ARBA00016584"/>
    </source>
</evidence>
<feature type="chain" id="PRO_5042979839" description="Store-operated calcium entry-associated regulatory factor" evidence="16">
    <location>
        <begin position="21"/>
        <end position="357"/>
    </location>
</feature>
<feature type="signal peptide" evidence="16">
    <location>
        <begin position="1"/>
        <end position="20"/>
    </location>
</feature>
<feature type="compositionally biased region" description="Low complexity" evidence="14">
    <location>
        <begin position="333"/>
        <end position="345"/>
    </location>
</feature>